<reference evidence="1 2" key="1">
    <citation type="submission" date="2023-01" db="EMBL/GenBank/DDBJ databases">
        <title>Analysis of 21 Apiospora genomes using comparative genomics revels a genus with tremendous synthesis potential of carbohydrate active enzymes and secondary metabolites.</title>
        <authorList>
            <person name="Sorensen T."/>
        </authorList>
    </citation>
    <scope>NUCLEOTIDE SEQUENCE [LARGE SCALE GENOMIC DNA]</scope>
    <source>
        <strain evidence="1 2">CBS 117206</strain>
    </source>
</reference>
<evidence type="ECO:0000313" key="1">
    <source>
        <dbReference type="EMBL" id="KAK8132319.1"/>
    </source>
</evidence>
<keyword evidence="2" id="KW-1185">Reference proteome</keyword>
<gene>
    <name evidence="1" type="ORF">PG999_000492</name>
</gene>
<proteinExistence type="predicted"/>
<name>A0AAW0RC40_9PEZI</name>
<comment type="caution">
    <text evidence="1">The sequence shown here is derived from an EMBL/GenBank/DDBJ whole genome shotgun (WGS) entry which is preliminary data.</text>
</comment>
<dbReference type="EMBL" id="JAQQWP010000001">
    <property type="protein sequence ID" value="KAK8132319.1"/>
    <property type="molecule type" value="Genomic_DNA"/>
</dbReference>
<accession>A0AAW0RC40</accession>
<dbReference type="AlphaFoldDB" id="A0AAW0RC40"/>
<sequence length="182" mass="18904">MGLGGRSLLGVISVRRDLEAAGVDGGFAAAFFSEGNSLSLDSAVGAKLWTEGLPVSGWGVGTVDNAGDGNVAPCAPVAEELPRTGVVGVRTSLSCENGTGCTSFSLLPFVSAWSIRTRATVARQGLVDAMLLRYKLERPVNTRIRNGLFLRAGGGSSKIKGCFTVQLVYCWTLSCGSQTLEG</sequence>
<organism evidence="1 2">
    <name type="scientific">Apiospora kogelbergensis</name>
    <dbReference type="NCBI Taxonomy" id="1337665"/>
    <lineage>
        <taxon>Eukaryota</taxon>
        <taxon>Fungi</taxon>
        <taxon>Dikarya</taxon>
        <taxon>Ascomycota</taxon>
        <taxon>Pezizomycotina</taxon>
        <taxon>Sordariomycetes</taxon>
        <taxon>Xylariomycetidae</taxon>
        <taxon>Amphisphaeriales</taxon>
        <taxon>Apiosporaceae</taxon>
        <taxon>Apiospora</taxon>
    </lineage>
</organism>
<evidence type="ECO:0000313" key="2">
    <source>
        <dbReference type="Proteomes" id="UP001392437"/>
    </source>
</evidence>
<protein>
    <submittedName>
        <fullName evidence="1">Uncharacterized protein</fullName>
    </submittedName>
</protein>
<dbReference type="Proteomes" id="UP001392437">
    <property type="component" value="Unassembled WGS sequence"/>
</dbReference>